<dbReference type="SUPFAM" id="SSF46894">
    <property type="entry name" value="C-terminal effector domain of the bipartite response regulators"/>
    <property type="match status" value="1"/>
</dbReference>
<keyword evidence="7" id="KW-1185">Reference proteome</keyword>
<reference evidence="6 7" key="1">
    <citation type="submission" date="2019-12" db="EMBL/GenBank/DDBJ databases">
        <title>Auraticoccus cholistani sp. nov., an actinomycete isolated from soil of Cholistan desert.</title>
        <authorList>
            <person name="Cheema M.T."/>
        </authorList>
    </citation>
    <scope>NUCLEOTIDE SEQUENCE [LARGE SCALE GENOMIC DNA]</scope>
    <source>
        <strain evidence="6 7">F435</strain>
    </source>
</reference>
<dbReference type="InterPro" id="IPR059106">
    <property type="entry name" value="WHD_MalT"/>
</dbReference>
<evidence type="ECO:0000256" key="4">
    <source>
        <dbReference type="SAM" id="MobiDB-lite"/>
    </source>
</evidence>
<dbReference type="EMBL" id="WPCU01000004">
    <property type="protein sequence ID" value="MVA75159.1"/>
    <property type="molecule type" value="Genomic_DNA"/>
</dbReference>
<evidence type="ECO:0000256" key="2">
    <source>
        <dbReference type="ARBA" id="ARBA00023125"/>
    </source>
</evidence>
<dbReference type="PROSITE" id="PS50043">
    <property type="entry name" value="HTH_LUXR_2"/>
    <property type="match status" value="1"/>
</dbReference>
<sequence length="793" mass="85944">MRGAAGPGRVPSPPPATLPRPRLTALLDEHLGRTPVVLLRAPVGYGKTQLLSAWLAERPELRARTTWVCRLDGDPAGELHRLLAVPPRADGGRPLLVVDDLEVVAGPALQAALVELAVVRRAVDLVLSSRTVPLIPVGLLVSRGELAQVDDDDLALTREEVEALRGQPDALPADVLLERTQGWPAAVRMLVDHGGDHRLARVLASYVDSEVLDHLPGEDRRLLQHAALLPVLDPAAAEAVTGHPDALARLTRLHESGVPVRWAAPERPALNPLVRERLLTRLQQEDPQSAAAATQRAAQWLHAAGRPLEAARLLVDAGEHPAATALLAEGFVQHVYTDTATVRTLLEEIPEEGGWLVTMMRAVTYLLAGDSIDPAVVLATVENRVQSSSAPVPEADQLALTSFRLLMWRSVNYRQEPDLALLREGPLTLPVDGRGHRRAVASSAAVRAEYGFWLLHHGELAEAGSVLNEAVTLARLAEVGWLGVQSLGAWGCALAMAGQNEQARDLVAQAEALASATGVCGAPLHLARLGRAATLVDDLRLAEARDLLDRQFAEVAPQPEHGALLTYLDASIRTLVGHEAEAVERIASFRMSTPHLTGYQRTVLSMGAFRALLELGRLEEAEREVQLMAEVAPPRQQPLVDLSRARLLVKQGRPGEAVPLLRPYLEQPTGLNPRELLGMLATTVVAAERCGDDHLAEQAQHQMNAVSDQVGVGRGTSRQALLMQRLRDRSTMLSPTELKVLRQLDSERSLAEVAATLFVSANTLKTHLRSIYRKLNVPGRRQAVERARLLNLI</sequence>
<dbReference type="Pfam" id="PF00196">
    <property type="entry name" value="GerE"/>
    <property type="match status" value="1"/>
</dbReference>
<dbReference type="PANTHER" id="PTHR44688">
    <property type="entry name" value="DNA-BINDING TRANSCRIPTIONAL ACTIVATOR DEVR_DOSR"/>
    <property type="match status" value="1"/>
</dbReference>
<dbReference type="GO" id="GO:0003677">
    <property type="term" value="F:DNA binding"/>
    <property type="evidence" value="ECO:0007669"/>
    <property type="project" value="UniProtKB-KW"/>
</dbReference>
<evidence type="ECO:0000256" key="1">
    <source>
        <dbReference type="ARBA" id="ARBA00023015"/>
    </source>
</evidence>
<dbReference type="AlphaFoldDB" id="A0A6A9V086"/>
<comment type="caution">
    <text evidence="6">The sequence shown here is derived from an EMBL/GenBank/DDBJ whole genome shotgun (WGS) entry which is preliminary data.</text>
</comment>
<evidence type="ECO:0000313" key="6">
    <source>
        <dbReference type="EMBL" id="MVA75159.1"/>
    </source>
</evidence>
<organism evidence="6 7">
    <name type="scientific">Auraticoccus cholistanensis</name>
    <dbReference type="NCBI Taxonomy" id="2656650"/>
    <lineage>
        <taxon>Bacteria</taxon>
        <taxon>Bacillati</taxon>
        <taxon>Actinomycetota</taxon>
        <taxon>Actinomycetes</taxon>
        <taxon>Propionibacteriales</taxon>
        <taxon>Propionibacteriaceae</taxon>
        <taxon>Auraticoccus</taxon>
    </lineage>
</organism>
<keyword evidence="1" id="KW-0805">Transcription regulation</keyword>
<dbReference type="InterPro" id="IPR036388">
    <property type="entry name" value="WH-like_DNA-bd_sf"/>
</dbReference>
<keyword evidence="2" id="KW-0238">DNA-binding</keyword>
<evidence type="ECO:0000256" key="3">
    <source>
        <dbReference type="ARBA" id="ARBA00023163"/>
    </source>
</evidence>
<dbReference type="GO" id="GO:0006355">
    <property type="term" value="P:regulation of DNA-templated transcription"/>
    <property type="evidence" value="ECO:0007669"/>
    <property type="project" value="InterPro"/>
</dbReference>
<dbReference type="Gene3D" id="1.25.40.10">
    <property type="entry name" value="Tetratricopeptide repeat domain"/>
    <property type="match status" value="1"/>
</dbReference>
<dbReference type="Proteomes" id="UP000435304">
    <property type="component" value="Unassembled WGS sequence"/>
</dbReference>
<gene>
    <name evidence="6" type="ORF">GC722_03815</name>
</gene>
<protein>
    <recommendedName>
        <fullName evidence="5">HTH luxR-type domain-containing protein</fullName>
    </recommendedName>
</protein>
<accession>A0A6A9V086</accession>
<name>A0A6A9V086_9ACTN</name>
<dbReference type="PANTHER" id="PTHR44688:SF16">
    <property type="entry name" value="DNA-BINDING TRANSCRIPTIONAL ACTIVATOR DEVR_DOSR"/>
    <property type="match status" value="1"/>
</dbReference>
<dbReference type="Gene3D" id="1.10.10.10">
    <property type="entry name" value="Winged helix-like DNA-binding domain superfamily/Winged helix DNA-binding domain"/>
    <property type="match status" value="1"/>
</dbReference>
<proteinExistence type="predicted"/>
<dbReference type="CDD" id="cd06170">
    <property type="entry name" value="LuxR_C_like"/>
    <property type="match status" value="1"/>
</dbReference>
<dbReference type="InterPro" id="IPR000792">
    <property type="entry name" value="Tscrpt_reg_LuxR_C"/>
</dbReference>
<dbReference type="InterPro" id="IPR016032">
    <property type="entry name" value="Sig_transdc_resp-reg_C-effctor"/>
</dbReference>
<evidence type="ECO:0000313" key="7">
    <source>
        <dbReference type="Proteomes" id="UP000435304"/>
    </source>
</evidence>
<keyword evidence="3" id="KW-0804">Transcription</keyword>
<feature type="domain" description="HTH luxR-type" evidence="5">
    <location>
        <begin position="726"/>
        <end position="791"/>
    </location>
</feature>
<feature type="region of interest" description="Disordered" evidence="4">
    <location>
        <begin position="1"/>
        <end position="20"/>
    </location>
</feature>
<dbReference type="Pfam" id="PF25873">
    <property type="entry name" value="WHD_MalT"/>
    <property type="match status" value="1"/>
</dbReference>
<dbReference type="SMART" id="SM00421">
    <property type="entry name" value="HTH_LUXR"/>
    <property type="match status" value="1"/>
</dbReference>
<dbReference type="RefSeq" id="WP_156608112.1">
    <property type="nucleotide sequence ID" value="NZ_WPCU01000004.1"/>
</dbReference>
<dbReference type="InterPro" id="IPR011990">
    <property type="entry name" value="TPR-like_helical_dom_sf"/>
</dbReference>
<evidence type="ECO:0000259" key="5">
    <source>
        <dbReference type="PROSITE" id="PS50043"/>
    </source>
</evidence>